<keyword evidence="1" id="KW-0812">Transmembrane</keyword>
<keyword evidence="1" id="KW-0472">Membrane</keyword>
<dbReference type="AlphaFoldDB" id="A0A2T7BE89"/>
<name>A0A2T7BE89_9BACT</name>
<proteinExistence type="predicted"/>
<feature type="transmembrane region" description="Helical" evidence="1">
    <location>
        <begin position="12"/>
        <end position="29"/>
    </location>
</feature>
<keyword evidence="1" id="KW-1133">Transmembrane helix</keyword>
<evidence type="ECO:0000313" key="2">
    <source>
        <dbReference type="EMBL" id="PUZ23418.1"/>
    </source>
</evidence>
<reference evidence="2 3" key="1">
    <citation type="submission" date="2018-04" db="EMBL/GenBank/DDBJ databases">
        <title>Chitinophaga fuyangensis sp. nov., isolated from soil in a chemical factory.</title>
        <authorList>
            <person name="Chen K."/>
        </authorList>
    </citation>
    <scope>NUCLEOTIDE SEQUENCE [LARGE SCALE GENOMIC DNA]</scope>
    <source>
        <strain evidence="2 3">LY-1</strain>
    </source>
</reference>
<dbReference type="EMBL" id="QCYK01000003">
    <property type="protein sequence ID" value="PUZ23418.1"/>
    <property type="molecule type" value="Genomic_DNA"/>
</dbReference>
<protein>
    <submittedName>
        <fullName evidence="2">Uncharacterized protein</fullName>
    </submittedName>
</protein>
<dbReference type="Proteomes" id="UP000244450">
    <property type="component" value="Unassembled WGS sequence"/>
</dbReference>
<dbReference type="OrthoDB" id="680655at2"/>
<evidence type="ECO:0000256" key="1">
    <source>
        <dbReference type="SAM" id="Phobius"/>
    </source>
</evidence>
<comment type="caution">
    <text evidence="2">The sequence shown here is derived from an EMBL/GenBank/DDBJ whole genome shotgun (WGS) entry which is preliminary data.</text>
</comment>
<gene>
    <name evidence="2" type="ORF">DCC81_23865</name>
</gene>
<dbReference type="RefSeq" id="WP_108689221.1">
    <property type="nucleotide sequence ID" value="NZ_QCYK01000003.1"/>
</dbReference>
<organism evidence="2 3">
    <name type="scientific">Chitinophaga parva</name>
    <dbReference type="NCBI Taxonomy" id="2169414"/>
    <lineage>
        <taxon>Bacteria</taxon>
        <taxon>Pseudomonadati</taxon>
        <taxon>Bacteroidota</taxon>
        <taxon>Chitinophagia</taxon>
        <taxon>Chitinophagales</taxon>
        <taxon>Chitinophagaceae</taxon>
        <taxon>Chitinophaga</taxon>
    </lineage>
</organism>
<sequence length="82" mass="9188">MPNEHTVKRRAFVGWIGLFATSIAGLSLFRKSRSTASSMPPVPVTLLTEDGRLVQVDAAALEQQPRKKISNDELRTWVKKRP</sequence>
<keyword evidence="3" id="KW-1185">Reference proteome</keyword>
<evidence type="ECO:0000313" key="3">
    <source>
        <dbReference type="Proteomes" id="UP000244450"/>
    </source>
</evidence>
<accession>A0A2T7BE89</accession>